<gene>
    <name evidence="2" type="ORF">PCOR1329_LOCUS58871</name>
</gene>
<evidence type="ECO:0000313" key="3">
    <source>
        <dbReference type="Proteomes" id="UP001189429"/>
    </source>
</evidence>
<evidence type="ECO:0000256" key="1">
    <source>
        <dbReference type="SAM" id="MobiDB-lite"/>
    </source>
</evidence>
<dbReference type="EMBL" id="CAUYUJ010017317">
    <property type="protein sequence ID" value="CAK0873769.1"/>
    <property type="molecule type" value="Genomic_DNA"/>
</dbReference>
<proteinExistence type="predicted"/>
<name>A0ABN9VLH4_9DINO</name>
<protein>
    <submittedName>
        <fullName evidence="2">Uncharacterized protein</fullName>
    </submittedName>
</protein>
<keyword evidence="3" id="KW-1185">Reference proteome</keyword>
<organism evidence="2 3">
    <name type="scientific">Prorocentrum cordatum</name>
    <dbReference type="NCBI Taxonomy" id="2364126"/>
    <lineage>
        <taxon>Eukaryota</taxon>
        <taxon>Sar</taxon>
        <taxon>Alveolata</taxon>
        <taxon>Dinophyceae</taxon>
        <taxon>Prorocentrales</taxon>
        <taxon>Prorocentraceae</taxon>
        <taxon>Prorocentrum</taxon>
    </lineage>
</organism>
<reference evidence="2" key="1">
    <citation type="submission" date="2023-10" db="EMBL/GenBank/DDBJ databases">
        <authorList>
            <person name="Chen Y."/>
            <person name="Shah S."/>
            <person name="Dougan E. K."/>
            <person name="Thang M."/>
            <person name="Chan C."/>
        </authorList>
    </citation>
    <scope>NUCLEOTIDE SEQUENCE [LARGE SCALE GENOMIC DNA]</scope>
</reference>
<dbReference type="Proteomes" id="UP001189429">
    <property type="component" value="Unassembled WGS sequence"/>
</dbReference>
<sequence length="334" mass="36312">MATGARASAAAMAKTRQLEDAWSNHVATEKRQELLNDFAAIVQELQSCPDKIPNCRKAVMSGMFLPKPQAPRNTDANSIPDCDKWCFKLPKHFFDSHGPAMFNITEATIALMIKADRQSLHKLLYKSTGWHSNTRVTVFGKDAIADKVRQQIALIGASVGEDIPVDGSGVVNWEIFSPYKLLPECPSEVEPEDHAFKRISVFGKFEAALPKWLTITGAWEWSNAWSLQDCVVKLPMPAVAGEKKRPSPSCHFYNECLANHKEFQTWFKTLPSTLGDATVSTTVAAASQGAASSSGASSAGGSTGAILETPAKKRPRAPALLGLASVRKQMKKLG</sequence>
<feature type="region of interest" description="Disordered" evidence="1">
    <location>
        <begin position="290"/>
        <end position="313"/>
    </location>
</feature>
<feature type="compositionally biased region" description="Low complexity" evidence="1">
    <location>
        <begin position="290"/>
        <end position="300"/>
    </location>
</feature>
<evidence type="ECO:0000313" key="2">
    <source>
        <dbReference type="EMBL" id="CAK0873769.1"/>
    </source>
</evidence>
<comment type="caution">
    <text evidence="2">The sequence shown here is derived from an EMBL/GenBank/DDBJ whole genome shotgun (WGS) entry which is preliminary data.</text>
</comment>
<accession>A0ABN9VLH4</accession>